<dbReference type="OrthoDB" id="418169at2759"/>
<dbReference type="SUPFAM" id="SSF50978">
    <property type="entry name" value="WD40 repeat-like"/>
    <property type="match status" value="1"/>
</dbReference>
<dbReference type="SMART" id="SM00320">
    <property type="entry name" value="WD40"/>
    <property type="match status" value="3"/>
</dbReference>
<feature type="region of interest" description="Disordered" evidence="1">
    <location>
        <begin position="680"/>
        <end position="721"/>
    </location>
</feature>
<feature type="compositionally biased region" description="Polar residues" evidence="1">
    <location>
        <begin position="452"/>
        <end position="468"/>
    </location>
</feature>
<reference evidence="3 4" key="1">
    <citation type="submission" date="2016-03" db="EMBL/GenBank/DDBJ databases">
        <title>The draft genome sequence of Fonsecaea nubica causative agent of cutaneous subcutaneous infection in human host.</title>
        <authorList>
            <person name="Costa F."/>
            <person name="Sybren D.H."/>
            <person name="Raittz R.T."/>
            <person name="Weiss V.A."/>
            <person name="Leao A.C."/>
            <person name="Gomes R."/>
            <person name="De Souza E.M."/>
            <person name="Pedrosa F.O."/>
            <person name="Steffens M.B."/>
            <person name="Bombassaro A."/>
            <person name="Tadra-Sfeir M.Z."/>
            <person name="Moreno L.F."/>
            <person name="Najafzadeh M.J."/>
            <person name="Felipe M.S."/>
            <person name="Teixeira M."/>
            <person name="Sun J."/>
            <person name="Xi L."/>
            <person name="Castro M.A."/>
            <person name="Vicente V.A."/>
        </authorList>
    </citation>
    <scope>NUCLEOTIDE SEQUENCE [LARGE SCALE GENOMIC DNA]</scope>
    <source>
        <strain evidence="3 4">CBS 269.64</strain>
    </source>
</reference>
<feature type="compositionally biased region" description="Basic and acidic residues" evidence="1">
    <location>
        <begin position="846"/>
        <end position="855"/>
    </location>
</feature>
<feature type="region of interest" description="Disordered" evidence="1">
    <location>
        <begin position="452"/>
        <end position="544"/>
    </location>
</feature>
<organism evidence="3 4">
    <name type="scientific">Fonsecaea nubica</name>
    <dbReference type="NCBI Taxonomy" id="856822"/>
    <lineage>
        <taxon>Eukaryota</taxon>
        <taxon>Fungi</taxon>
        <taxon>Dikarya</taxon>
        <taxon>Ascomycota</taxon>
        <taxon>Pezizomycotina</taxon>
        <taxon>Eurotiomycetes</taxon>
        <taxon>Chaetothyriomycetidae</taxon>
        <taxon>Chaetothyriales</taxon>
        <taxon>Herpotrichiellaceae</taxon>
        <taxon>Fonsecaea</taxon>
    </lineage>
</organism>
<dbReference type="InterPro" id="IPR001680">
    <property type="entry name" value="WD40_rpt"/>
</dbReference>
<dbReference type="RefSeq" id="XP_022504120.1">
    <property type="nucleotide sequence ID" value="XM_022639732.1"/>
</dbReference>
<sequence length="969" mass="107477">MTVPNRELWLTPSKSLATHSKFYPTKITVSHHQLRHFISSSEKDLIYYVSCKDVFVLDLATQQNSLIATIPFESRCLAADLGWVCVGGEHNGDCAFIKIQKDEHDRPTCFGHDMNIDLLGGEIVNAMSIHTFLNHGKTPDEPVVLISNNDKTVKIYSLAQRQVLTTLRHPAPINFAALSPDSTILAAVGDSDRVYFYRRHLEEDQDIIDGSPGQYAKYRWQLFAKPVVPIGDPVYDDHGFAVTFSPSGSLCAASSQGGSISIFDMRHLLSSDDPSESSIICSFRSSRPALFGCVRSMTFSPAPWDLLVWAEDHGRIGVADVRQSCVRRQILDLDRQTTEEVKLEDGTPVAFRNITHKERLLQQRLIRLRAMSGLSRRDLDNEIRANVLLNETAQRHNRRDLINYGGFDLDARERSVVEALDTTMEHVEVDTTLDPPEPPRLRPYSINYSSSSPGWMASSISSDETPQSLGAAGRSVAPRSPRPRRRTSVVLSEPTGSRFLDLNSNHRVRLSASPGRMDDDEGPPAETTNTSNPTSGPSSIPQNDPWHVIQSALETARVSDQSNRSSTLLARVESALEAERRLGIQLERQLADERQLSLLLRRQLDIQQRLLVDNPDEFDNLRTAARESNARVAASLERIVQAQLTHEEQYIQSRSRELQSELRVGVEYFRRLQTERERILDGASGNDVNSLDPPNSSSARTSTLPTTNLRSSDQSDGVPNVLTDYSESSRQRLAHVENLQRQVRRAESRVAQAAVDTRALETAMRRGSLGNQLENQLESVRSFLGAAEASFTSVGTWTAERTASNSYQRVPQLINRPATANTNVRRGPVTTTTDPSPQRLSSNSGREAERPGRVPDADMRMARILFLSGVTGNRSVDANGNWLPPANGSALQRNTDTPGRPTAATGAAGLIELGTTGIGFSPDGQFLYAGSEEGIFEFKVNLRDRMTFPSFELSDSTPLGVWLIFLCDI</sequence>
<protein>
    <recommendedName>
        <fullName evidence="2">DUF2415 domain-containing protein</fullName>
    </recommendedName>
</protein>
<dbReference type="Pfam" id="PF10313">
    <property type="entry name" value="DUF2415"/>
    <property type="match status" value="1"/>
</dbReference>
<feature type="compositionally biased region" description="Low complexity" evidence="1">
    <location>
        <begin position="527"/>
        <end position="539"/>
    </location>
</feature>
<dbReference type="AlphaFoldDB" id="A0A178DAR9"/>
<feature type="region of interest" description="Disordered" evidence="1">
    <location>
        <begin position="427"/>
        <end position="446"/>
    </location>
</feature>
<dbReference type="InterPro" id="IPR036322">
    <property type="entry name" value="WD40_repeat_dom_sf"/>
</dbReference>
<evidence type="ECO:0000313" key="3">
    <source>
        <dbReference type="EMBL" id="OAL39108.1"/>
    </source>
</evidence>
<dbReference type="EMBL" id="LVCJ01000006">
    <property type="protein sequence ID" value="OAL39108.1"/>
    <property type="molecule type" value="Genomic_DNA"/>
</dbReference>
<dbReference type="Proteomes" id="UP000185904">
    <property type="component" value="Unassembled WGS sequence"/>
</dbReference>
<feature type="compositionally biased region" description="Polar residues" evidence="1">
    <location>
        <begin position="686"/>
        <end position="721"/>
    </location>
</feature>
<proteinExistence type="predicted"/>
<feature type="region of interest" description="Disordered" evidence="1">
    <location>
        <begin position="808"/>
        <end position="855"/>
    </location>
</feature>
<dbReference type="GeneID" id="34584850"/>
<dbReference type="PANTHER" id="PTHR43991:SF9">
    <property type="entry name" value="DUF2415 DOMAIN-CONTAINING PROTEIN"/>
    <property type="match status" value="1"/>
</dbReference>
<accession>A0A178DAR9</accession>
<gene>
    <name evidence="3" type="ORF">AYO20_01426</name>
</gene>
<feature type="domain" description="DUF2415" evidence="2">
    <location>
        <begin position="292"/>
        <end position="331"/>
    </location>
</feature>
<evidence type="ECO:0000313" key="4">
    <source>
        <dbReference type="Proteomes" id="UP000185904"/>
    </source>
</evidence>
<dbReference type="InterPro" id="IPR015943">
    <property type="entry name" value="WD40/YVTN_repeat-like_dom_sf"/>
</dbReference>
<dbReference type="InterPro" id="IPR019417">
    <property type="entry name" value="DUF2415"/>
</dbReference>
<name>A0A178DAR9_9EURO</name>
<evidence type="ECO:0000259" key="2">
    <source>
        <dbReference type="Pfam" id="PF10313"/>
    </source>
</evidence>
<dbReference type="PANTHER" id="PTHR43991">
    <property type="entry name" value="WD REPEAT PROTEIN (AFU_ORTHOLOGUE AFUA_8G05640)-RELATED"/>
    <property type="match status" value="1"/>
</dbReference>
<comment type="caution">
    <text evidence="3">The sequence shown here is derived from an EMBL/GenBank/DDBJ whole genome shotgun (WGS) entry which is preliminary data.</text>
</comment>
<feature type="compositionally biased region" description="Polar residues" evidence="1">
    <location>
        <begin position="818"/>
        <end position="845"/>
    </location>
</feature>
<evidence type="ECO:0000256" key="1">
    <source>
        <dbReference type="SAM" id="MobiDB-lite"/>
    </source>
</evidence>
<keyword evidence="4" id="KW-1185">Reference proteome</keyword>
<dbReference type="Gene3D" id="2.130.10.10">
    <property type="entry name" value="YVTN repeat-like/Quinoprotein amine dehydrogenase"/>
    <property type="match status" value="2"/>
</dbReference>